<sequence>MHIKLHLVPIILSLLFVIVNAGSRFVFTLDASASDSNPECFYELLDARATQNRLLFRYELVQGDNFDAVNAFIQTPTGRIAEKWDYSKTGHIALQVRESGLYRFCFVHAGISSQLSVLYAFEFLLAGSRTFTVYPSRAITKGTEYDVSASLTVATSKMQESIGLMSFSFAGVSPSIVDPKTRIYLSLSVKTANISKLELISLPSATLPAEVIWMYLEGAPKDSTYTQHCESGGIVVFDITDIAVDTIKKQKPTLTLAIFSYDVGFAELYSMSQVAADHWPLVTFEGLTIVENHSYITLDVGTTLWIEMMQFRHRVWDLKGKIGVIVQHERVSHYAAQSANTRLIYVGVIINLVLIGMGIAQVYYIQQWLNYY</sequence>
<reference evidence="10 11" key="1">
    <citation type="journal article" date="2014" name="Genome Biol. Evol.">
        <title>The secreted proteins of Achlya hypogyna and Thraustotheca clavata identify the ancestral oomycete secretome and reveal gene acquisitions by horizontal gene transfer.</title>
        <authorList>
            <person name="Misner I."/>
            <person name="Blouin N."/>
            <person name="Leonard G."/>
            <person name="Richards T.A."/>
            <person name="Lane C.E."/>
        </authorList>
    </citation>
    <scope>NUCLEOTIDE SEQUENCE [LARGE SCALE GENOMIC DNA]</scope>
    <source>
        <strain evidence="10 11">ATCC 34112</strain>
    </source>
</reference>
<gene>
    <name evidence="10" type="ORF">THRCLA_07836</name>
</gene>
<dbReference type="SMART" id="SM01190">
    <property type="entry name" value="EMP24_GP25L"/>
    <property type="match status" value="1"/>
</dbReference>
<keyword evidence="11" id="KW-1185">Reference proteome</keyword>
<comment type="similarity">
    <text evidence="2">Belongs to the EMP24/GP25L family.</text>
</comment>
<comment type="caution">
    <text evidence="10">The sequence shown here is derived from an EMBL/GenBank/DDBJ whole genome shotgun (WGS) entry which is preliminary data.</text>
</comment>
<dbReference type="Proteomes" id="UP000243217">
    <property type="component" value="Unassembled WGS sequence"/>
</dbReference>
<evidence type="ECO:0000256" key="4">
    <source>
        <dbReference type="ARBA" id="ARBA00022729"/>
    </source>
</evidence>
<proteinExistence type="inferred from homology"/>
<feature type="chain" id="PRO_5011986235" description="GOLD domain-containing protein" evidence="8">
    <location>
        <begin position="22"/>
        <end position="372"/>
    </location>
</feature>
<feature type="transmembrane region" description="Helical" evidence="7">
    <location>
        <begin position="343"/>
        <end position="365"/>
    </location>
</feature>
<dbReference type="PROSITE" id="PS50866">
    <property type="entry name" value="GOLD"/>
    <property type="match status" value="1"/>
</dbReference>
<evidence type="ECO:0000259" key="9">
    <source>
        <dbReference type="PROSITE" id="PS50866"/>
    </source>
</evidence>
<evidence type="ECO:0000313" key="10">
    <source>
        <dbReference type="EMBL" id="OQR95474.1"/>
    </source>
</evidence>
<name>A0A1V9ZBW2_9STRA</name>
<keyword evidence="4 8" id="KW-0732">Signal</keyword>
<evidence type="ECO:0000313" key="11">
    <source>
        <dbReference type="Proteomes" id="UP000243217"/>
    </source>
</evidence>
<dbReference type="AlphaFoldDB" id="A0A1V9ZBW2"/>
<feature type="domain" description="GOLD" evidence="9">
    <location>
        <begin position="38"/>
        <end position="149"/>
    </location>
</feature>
<evidence type="ECO:0000256" key="2">
    <source>
        <dbReference type="ARBA" id="ARBA00007104"/>
    </source>
</evidence>
<comment type="subcellular location">
    <subcellularLocation>
        <location evidence="1">Membrane</location>
        <topology evidence="1">Single-pass type I membrane protein</topology>
    </subcellularLocation>
</comment>
<dbReference type="Pfam" id="PF01105">
    <property type="entry name" value="EMP24_GP25L"/>
    <property type="match status" value="1"/>
</dbReference>
<dbReference type="InterPro" id="IPR015720">
    <property type="entry name" value="Emp24-like"/>
</dbReference>
<evidence type="ECO:0000256" key="1">
    <source>
        <dbReference type="ARBA" id="ARBA00004479"/>
    </source>
</evidence>
<dbReference type="InterPro" id="IPR009038">
    <property type="entry name" value="GOLD_dom"/>
</dbReference>
<evidence type="ECO:0000256" key="5">
    <source>
        <dbReference type="ARBA" id="ARBA00022989"/>
    </source>
</evidence>
<dbReference type="GO" id="GO:0016020">
    <property type="term" value="C:membrane"/>
    <property type="evidence" value="ECO:0007669"/>
    <property type="project" value="UniProtKB-SubCell"/>
</dbReference>
<dbReference type="PANTHER" id="PTHR22811">
    <property type="entry name" value="TRANSMEMBRANE EMP24 DOMAIN-CONTAINING PROTEIN"/>
    <property type="match status" value="1"/>
</dbReference>
<keyword evidence="6 7" id="KW-0472">Membrane</keyword>
<accession>A0A1V9ZBW2</accession>
<evidence type="ECO:0000256" key="3">
    <source>
        <dbReference type="ARBA" id="ARBA00022692"/>
    </source>
</evidence>
<evidence type="ECO:0000256" key="6">
    <source>
        <dbReference type="ARBA" id="ARBA00023136"/>
    </source>
</evidence>
<dbReference type="STRING" id="74557.A0A1V9ZBW2"/>
<keyword evidence="3 7" id="KW-0812">Transmembrane</keyword>
<evidence type="ECO:0000256" key="7">
    <source>
        <dbReference type="SAM" id="Phobius"/>
    </source>
</evidence>
<protein>
    <recommendedName>
        <fullName evidence="9">GOLD domain-containing protein</fullName>
    </recommendedName>
</protein>
<dbReference type="EMBL" id="JNBS01002103">
    <property type="protein sequence ID" value="OQR95474.1"/>
    <property type="molecule type" value="Genomic_DNA"/>
</dbReference>
<feature type="signal peptide" evidence="8">
    <location>
        <begin position="1"/>
        <end position="21"/>
    </location>
</feature>
<dbReference type="OrthoDB" id="72527at2759"/>
<keyword evidence="5 7" id="KW-1133">Transmembrane helix</keyword>
<organism evidence="10 11">
    <name type="scientific">Thraustotheca clavata</name>
    <dbReference type="NCBI Taxonomy" id="74557"/>
    <lineage>
        <taxon>Eukaryota</taxon>
        <taxon>Sar</taxon>
        <taxon>Stramenopiles</taxon>
        <taxon>Oomycota</taxon>
        <taxon>Saprolegniomycetes</taxon>
        <taxon>Saprolegniales</taxon>
        <taxon>Achlyaceae</taxon>
        <taxon>Thraustotheca</taxon>
    </lineage>
</organism>
<evidence type="ECO:0000256" key="8">
    <source>
        <dbReference type="SAM" id="SignalP"/>
    </source>
</evidence>